<dbReference type="InterPro" id="IPR001763">
    <property type="entry name" value="Rhodanese-like_dom"/>
</dbReference>
<dbReference type="InterPro" id="IPR036873">
    <property type="entry name" value="Rhodanese-like_dom_sf"/>
</dbReference>
<reference evidence="2 3" key="1">
    <citation type="submission" date="2024-02" db="EMBL/GenBank/DDBJ databases">
        <title>A Gaetbulibacter species isolated from tidal flats and genomic insights of their niches.</title>
        <authorList>
            <person name="Ye Y."/>
        </authorList>
    </citation>
    <scope>NUCLEOTIDE SEQUENCE [LARGE SCALE GENOMIC DNA]</scope>
    <source>
        <strain evidence="2 3">KYW382</strain>
    </source>
</reference>
<evidence type="ECO:0000313" key="2">
    <source>
        <dbReference type="EMBL" id="MFH6773092.1"/>
    </source>
</evidence>
<dbReference type="Pfam" id="PF00899">
    <property type="entry name" value="ThiF"/>
    <property type="match status" value="1"/>
</dbReference>
<dbReference type="SUPFAM" id="SSF69572">
    <property type="entry name" value="Activating enzymes of the ubiquitin-like proteins"/>
    <property type="match status" value="1"/>
</dbReference>
<comment type="caution">
    <text evidence="2">The sequence shown here is derived from an EMBL/GenBank/DDBJ whole genome shotgun (WGS) entry which is preliminary data.</text>
</comment>
<proteinExistence type="predicted"/>
<dbReference type="EMBL" id="JBAWKB010000006">
    <property type="protein sequence ID" value="MFH6773092.1"/>
    <property type="molecule type" value="Genomic_DNA"/>
</dbReference>
<keyword evidence="3" id="KW-1185">Reference proteome</keyword>
<dbReference type="PANTHER" id="PTHR10953:SF102">
    <property type="entry name" value="ADENYLYLTRANSFERASE AND SULFURTRANSFERASE MOCS3"/>
    <property type="match status" value="1"/>
</dbReference>
<gene>
    <name evidence="2" type="ORF">V8G58_14195</name>
</gene>
<feature type="domain" description="Rhodanese" evidence="1">
    <location>
        <begin position="271"/>
        <end position="352"/>
    </location>
</feature>
<dbReference type="CDD" id="cd00757">
    <property type="entry name" value="ThiF_MoeB_HesA_family"/>
    <property type="match status" value="1"/>
</dbReference>
<dbReference type="Proteomes" id="UP001610100">
    <property type="component" value="Unassembled WGS sequence"/>
</dbReference>
<dbReference type="InterPro" id="IPR035985">
    <property type="entry name" value="Ubiquitin-activating_enz"/>
</dbReference>
<evidence type="ECO:0000313" key="3">
    <source>
        <dbReference type="Proteomes" id="UP001610100"/>
    </source>
</evidence>
<name>A0ABW7N207_9FLAO</name>
<dbReference type="RefSeq" id="WP_344742148.1">
    <property type="nucleotide sequence ID" value="NZ_BAABAY010000007.1"/>
</dbReference>
<organism evidence="2 3">
    <name type="scientific">Gaetbulibacter aestuarii</name>
    <dbReference type="NCBI Taxonomy" id="1502358"/>
    <lineage>
        <taxon>Bacteria</taxon>
        <taxon>Pseudomonadati</taxon>
        <taxon>Bacteroidota</taxon>
        <taxon>Flavobacteriia</taxon>
        <taxon>Flavobacteriales</taxon>
        <taxon>Flavobacteriaceae</taxon>
        <taxon>Gaetbulibacter</taxon>
    </lineage>
</organism>
<protein>
    <submittedName>
        <fullName evidence="2">HesA/MoeB/ThiF family protein</fullName>
    </submittedName>
</protein>
<dbReference type="Gene3D" id="3.40.250.10">
    <property type="entry name" value="Rhodanese-like domain"/>
    <property type="match status" value="1"/>
</dbReference>
<accession>A0ABW7N207</accession>
<sequence length="361" mass="39960">MNRYNRHIILSEIGPEGQKKISNAKVLVIGAGGLGCPVLQYLAAAGVGTLGIIDFDTVEIHNLQRQILFGSSSLGQNKAVAARARLEDLNDSISIQAYPEALTYKNALKLFKDYDIIVDGSDNFDTRYLVNDACVITNKPLVYGAIYKFEGQVSVFNYNEGPSYRCLFPEPPKTYEVPNCDSIGVLGVLPGIIGTMQANEVLKLILNLGELLSGKLLCYHALNGNLHHLKITRNNSVIQKILDEADSFRSKSINLSCETDDIRTSIENLDFSEALQFLDVRNPNELPKIENSEVIQIPLNEIESKANTLDTSKKTLVFCQSGVRSLAAVRLLKIMGFQNCYALKENAGEIQKILKKQSYVR</sequence>
<evidence type="ECO:0000259" key="1">
    <source>
        <dbReference type="PROSITE" id="PS50206"/>
    </source>
</evidence>
<dbReference type="PANTHER" id="PTHR10953">
    <property type="entry name" value="UBIQUITIN-ACTIVATING ENZYME E1"/>
    <property type="match status" value="1"/>
</dbReference>
<dbReference type="InterPro" id="IPR000594">
    <property type="entry name" value="ThiF_NAD_FAD-bd"/>
</dbReference>
<dbReference type="Pfam" id="PF00581">
    <property type="entry name" value="Rhodanese"/>
    <property type="match status" value="1"/>
</dbReference>
<dbReference type="Gene3D" id="3.40.50.720">
    <property type="entry name" value="NAD(P)-binding Rossmann-like Domain"/>
    <property type="match status" value="1"/>
</dbReference>
<dbReference type="PROSITE" id="PS50206">
    <property type="entry name" value="RHODANESE_3"/>
    <property type="match status" value="1"/>
</dbReference>
<dbReference type="NCBIfam" id="NF004281">
    <property type="entry name" value="PRK05690.1"/>
    <property type="match status" value="1"/>
</dbReference>
<dbReference type="InterPro" id="IPR045886">
    <property type="entry name" value="ThiF/MoeB/HesA"/>
</dbReference>